<dbReference type="SUPFAM" id="SSF55486">
    <property type="entry name" value="Metalloproteases ('zincins'), catalytic domain"/>
    <property type="match status" value="1"/>
</dbReference>
<sequence>MTVTVPGASCTDWTYDANWATGYGVRSRQKALYKGGSETLNVYVVESIDADRPPVAGRTILPGRSNGNRDGVTIVAATVPNANIYPCRTGYTCPYHQGRKLVHEVGHWLGLLHTFQGGDCEGEGDFVDDTPAQLEPPPDGMCRTRQDSCPKQIGMDPENNFMDNLTDECATQFTPGQIARMHDMWNTYRGPDSQTLYHNFQSWLGSTAPWRR</sequence>
<keyword evidence="4" id="KW-0479">Metal-binding</keyword>
<keyword evidence="7" id="KW-0862">Zinc</keyword>
<evidence type="ECO:0000313" key="12">
    <source>
        <dbReference type="Proteomes" id="UP000076580"/>
    </source>
</evidence>
<protein>
    <recommendedName>
        <fullName evidence="10">Peptidase M43 pregnancy-associated plasma-A domain-containing protein</fullName>
    </recommendedName>
</protein>
<dbReference type="GO" id="GO:0006508">
    <property type="term" value="P:proteolysis"/>
    <property type="evidence" value="ECO:0007669"/>
    <property type="project" value="UniProtKB-KW"/>
</dbReference>
<evidence type="ECO:0000256" key="1">
    <source>
        <dbReference type="ARBA" id="ARBA00003174"/>
    </source>
</evidence>
<dbReference type="GO" id="GO:0008237">
    <property type="term" value="F:metallopeptidase activity"/>
    <property type="evidence" value="ECO:0007669"/>
    <property type="project" value="UniProtKB-KW"/>
</dbReference>
<evidence type="ECO:0000256" key="9">
    <source>
        <dbReference type="ARBA" id="ARBA00023157"/>
    </source>
</evidence>
<keyword evidence="9" id="KW-1015">Disulfide bond</keyword>
<evidence type="ECO:0000259" key="10">
    <source>
        <dbReference type="Pfam" id="PF05572"/>
    </source>
</evidence>
<dbReference type="EMBL" id="LAYC01000003">
    <property type="protein sequence ID" value="KYK56246.1"/>
    <property type="molecule type" value="Genomic_DNA"/>
</dbReference>
<dbReference type="RefSeq" id="XP_040655598.1">
    <property type="nucleotide sequence ID" value="XM_040805494.1"/>
</dbReference>
<keyword evidence="5" id="KW-0732">Signal</keyword>
<organism evidence="11 12">
    <name type="scientific">Drechmeria coniospora</name>
    <name type="common">Nematophagous fungus</name>
    <name type="synonym">Meria coniospora</name>
    <dbReference type="NCBI Taxonomy" id="98403"/>
    <lineage>
        <taxon>Eukaryota</taxon>
        <taxon>Fungi</taxon>
        <taxon>Dikarya</taxon>
        <taxon>Ascomycota</taxon>
        <taxon>Pezizomycotina</taxon>
        <taxon>Sordariomycetes</taxon>
        <taxon>Hypocreomycetidae</taxon>
        <taxon>Hypocreales</taxon>
        <taxon>Ophiocordycipitaceae</taxon>
        <taxon>Drechmeria</taxon>
    </lineage>
</organism>
<dbReference type="InterPro" id="IPR008754">
    <property type="entry name" value="Peptidase_M43"/>
</dbReference>
<evidence type="ECO:0000256" key="8">
    <source>
        <dbReference type="ARBA" id="ARBA00023049"/>
    </source>
</evidence>
<dbReference type="AlphaFoldDB" id="A0A151GGQ5"/>
<evidence type="ECO:0000256" key="5">
    <source>
        <dbReference type="ARBA" id="ARBA00022729"/>
    </source>
</evidence>
<dbReference type="PANTHER" id="PTHR47466">
    <property type="match status" value="1"/>
</dbReference>
<comment type="function">
    <text evidence="1">Secreted metalloproteinase that allows assimilation of proteinaceous substrates.</text>
</comment>
<evidence type="ECO:0000256" key="7">
    <source>
        <dbReference type="ARBA" id="ARBA00022833"/>
    </source>
</evidence>
<evidence type="ECO:0000256" key="3">
    <source>
        <dbReference type="ARBA" id="ARBA00022670"/>
    </source>
</evidence>
<name>A0A151GGQ5_DRECN</name>
<comment type="similarity">
    <text evidence="2">Belongs to the peptidase M43B family.</text>
</comment>
<proteinExistence type="inferred from homology"/>
<feature type="domain" description="Peptidase M43 pregnancy-associated plasma-A" evidence="10">
    <location>
        <begin position="98"/>
        <end position="184"/>
    </location>
</feature>
<dbReference type="GeneID" id="63720859"/>
<dbReference type="InterPro" id="IPR024079">
    <property type="entry name" value="MetalloPept_cat_dom_sf"/>
</dbReference>
<keyword evidence="8" id="KW-0482">Metalloprotease</keyword>
<dbReference type="GO" id="GO:0046872">
    <property type="term" value="F:metal ion binding"/>
    <property type="evidence" value="ECO:0007669"/>
    <property type="project" value="UniProtKB-KW"/>
</dbReference>
<evidence type="ECO:0000313" key="11">
    <source>
        <dbReference type="EMBL" id="KYK56246.1"/>
    </source>
</evidence>
<evidence type="ECO:0000256" key="4">
    <source>
        <dbReference type="ARBA" id="ARBA00022723"/>
    </source>
</evidence>
<keyword evidence="6" id="KW-0378">Hydrolase</keyword>
<keyword evidence="12" id="KW-1185">Reference proteome</keyword>
<keyword evidence="3" id="KW-0645">Protease</keyword>
<dbReference type="InParanoid" id="A0A151GGQ5"/>
<reference evidence="11 12" key="1">
    <citation type="journal article" date="2016" name="Sci. Rep.">
        <title>Insights into Adaptations to a Near-Obligate Nematode Endoparasitic Lifestyle from the Finished Genome of Drechmeria coniospora.</title>
        <authorList>
            <person name="Zhang L."/>
            <person name="Zhou Z."/>
            <person name="Guo Q."/>
            <person name="Fokkens L."/>
            <person name="Miskei M."/>
            <person name="Pocsi I."/>
            <person name="Zhang W."/>
            <person name="Chen M."/>
            <person name="Wang L."/>
            <person name="Sun Y."/>
            <person name="Donzelli B.G."/>
            <person name="Gibson D.M."/>
            <person name="Nelson D.R."/>
            <person name="Luo J.G."/>
            <person name="Rep M."/>
            <person name="Liu H."/>
            <person name="Yang S."/>
            <person name="Wang J."/>
            <person name="Krasnoff S.B."/>
            <person name="Xu Y."/>
            <person name="Molnar I."/>
            <person name="Lin M."/>
        </authorList>
    </citation>
    <scope>NUCLEOTIDE SEQUENCE [LARGE SCALE GENOMIC DNA]</scope>
    <source>
        <strain evidence="11 12">ARSEF 6962</strain>
    </source>
</reference>
<dbReference type="PANTHER" id="PTHR47466:SF1">
    <property type="entry name" value="METALLOPROTEASE MEP1 (AFU_ORTHOLOGUE AFUA_1G07730)-RELATED"/>
    <property type="match status" value="1"/>
</dbReference>
<dbReference type="Proteomes" id="UP000076580">
    <property type="component" value="Chromosome 03"/>
</dbReference>
<comment type="caution">
    <text evidence="11">The sequence shown here is derived from an EMBL/GenBank/DDBJ whole genome shotgun (WGS) entry which is preliminary data.</text>
</comment>
<evidence type="ECO:0000256" key="6">
    <source>
        <dbReference type="ARBA" id="ARBA00022801"/>
    </source>
</evidence>
<accession>A0A151GGQ5</accession>
<dbReference type="Pfam" id="PF05572">
    <property type="entry name" value="Peptidase_M43"/>
    <property type="match status" value="1"/>
</dbReference>
<evidence type="ECO:0000256" key="2">
    <source>
        <dbReference type="ARBA" id="ARBA00008721"/>
    </source>
</evidence>
<dbReference type="Gene3D" id="3.40.390.10">
    <property type="entry name" value="Collagenase (Catalytic Domain)"/>
    <property type="match status" value="1"/>
</dbReference>
<gene>
    <name evidence="11" type="ORF">DCS_08216</name>
</gene>